<dbReference type="RefSeq" id="WP_344685383.1">
    <property type="nucleotide sequence ID" value="NZ_BAAAVT010000004.1"/>
</dbReference>
<evidence type="ECO:0000313" key="12">
    <source>
        <dbReference type="Proteomes" id="UP001500236"/>
    </source>
</evidence>
<feature type="domain" description="Aminoacyl-tRNA synthetase class I anticodon-binding" evidence="10">
    <location>
        <begin position="347"/>
        <end position="494"/>
    </location>
</feature>
<dbReference type="EMBL" id="BAAAVT010000004">
    <property type="protein sequence ID" value="GAA3055619.1"/>
    <property type="molecule type" value="Genomic_DNA"/>
</dbReference>
<dbReference type="Gene3D" id="1.10.1160.10">
    <property type="entry name" value="Glutamyl-trna Synthetase, Domain 2"/>
    <property type="match status" value="1"/>
</dbReference>
<comment type="caution">
    <text evidence="11">The sequence shown here is derived from an EMBL/GenBank/DDBJ whole genome shotgun (WGS) entry which is preliminary data.</text>
</comment>
<keyword evidence="6 8" id="KW-0648">Protein biosynthesis</keyword>
<dbReference type="EC" id="6.1.1.17" evidence="8"/>
<dbReference type="SUPFAM" id="SSF48163">
    <property type="entry name" value="An anticodon-binding domain of class I aminoacyl-tRNA synthetases"/>
    <property type="match status" value="1"/>
</dbReference>
<dbReference type="InterPro" id="IPR020751">
    <property type="entry name" value="aa-tRNA-synth_I_codon-bd_sub2"/>
</dbReference>
<keyword evidence="2 8" id="KW-0963">Cytoplasm</keyword>
<dbReference type="Pfam" id="PF19269">
    <property type="entry name" value="Anticodon_2"/>
    <property type="match status" value="1"/>
</dbReference>
<keyword evidence="3 8" id="KW-0436">Ligase</keyword>
<comment type="similarity">
    <text evidence="1 8">Belongs to the class-I aminoacyl-tRNA synthetase family. Glutamate--tRNA ligase type 1 subfamily.</text>
</comment>
<comment type="catalytic activity">
    <reaction evidence="8">
        <text>tRNA(Glu) + L-glutamate + ATP = L-glutamyl-tRNA(Glu) + AMP + diphosphate</text>
        <dbReference type="Rhea" id="RHEA:23540"/>
        <dbReference type="Rhea" id="RHEA-COMP:9663"/>
        <dbReference type="Rhea" id="RHEA-COMP:9680"/>
        <dbReference type="ChEBI" id="CHEBI:29985"/>
        <dbReference type="ChEBI" id="CHEBI:30616"/>
        <dbReference type="ChEBI" id="CHEBI:33019"/>
        <dbReference type="ChEBI" id="CHEBI:78442"/>
        <dbReference type="ChEBI" id="CHEBI:78520"/>
        <dbReference type="ChEBI" id="CHEBI:456215"/>
        <dbReference type="EC" id="6.1.1.17"/>
    </reaction>
</comment>
<keyword evidence="7 8" id="KW-0030">Aminoacyl-tRNA synthetase</keyword>
<dbReference type="NCBIfam" id="TIGR00464">
    <property type="entry name" value="gltX_bact"/>
    <property type="match status" value="1"/>
</dbReference>
<name>A0ABP6LRA2_9MICC</name>
<gene>
    <name evidence="8 11" type="primary">gltX</name>
    <name evidence="11" type="ORF">GCM10010529_06970</name>
</gene>
<feature type="short sequence motif" description="'KMSKS' region" evidence="8">
    <location>
        <begin position="262"/>
        <end position="266"/>
    </location>
</feature>
<dbReference type="InterPro" id="IPR045462">
    <property type="entry name" value="aa-tRNA-synth_I_cd-bd"/>
</dbReference>
<dbReference type="Gene3D" id="1.10.10.350">
    <property type="match status" value="1"/>
</dbReference>
<evidence type="ECO:0000259" key="10">
    <source>
        <dbReference type="Pfam" id="PF19269"/>
    </source>
</evidence>
<feature type="binding site" evidence="8">
    <location>
        <position position="265"/>
    </location>
    <ligand>
        <name>ATP</name>
        <dbReference type="ChEBI" id="CHEBI:30616"/>
    </ligand>
</feature>
<proteinExistence type="inferred from homology"/>
<feature type="domain" description="Glutamyl/glutaminyl-tRNA synthetase class Ib catalytic" evidence="9">
    <location>
        <begin position="12"/>
        <end position="328"/>
    </location>
</feature>
<dbReference type="SUPFAM" id="SSF52374">
    <property type="entry name" value="Nucleotidylyl transferase"/>
    <property type="match status" value="1"/>
</dbReference>
<dbReference type="PANTHER" id="PTHR43311:SF2">
    <property type="entry name" value="GLUTAMATE--TRNA LIGASE, MITOCHONDRIAL-RELATED"/>
    <property type="match status" value="1"/>
</dbReference>
<dbReference type="PRINTS" id="PR00987">
    <property type="entry name" value="TRNASYNTHGLU"/>
</dbReference>
<dbReference type="InterPro" id="IPR020058">
    <property type="entry name" value="Glu/Gln-tRNA-synth_Ib_cat-dom"/>
</dbReference>
<dbReference type="InterPro" id="IPR020752">
    <property type="entry name" value="Glu-tRNA-synth_I_codon-bd_sub1"/>
</dbReference>
<organism evidence="11 12">
    <name type="scientific">Nesterenkonia aethiopica</name>
    <dbReference type="NCBI Taxonomy" id="269144"/>
    <lineage>
        <taxon>Bacteria</taxon>
        <taxon>Bacillati</taxon>
        <taxon>Actinomycetota</taxon>
        <taxon>Actinomycetes</taxon>
        <taxon>Micrococcales</taxon>
        <taxon>Micrococcaceae</taxon>
        <taxon>Nesterenkonia</taxon>
    </lineage>
</organism>
<feature type="short sequence motif" description="'HIGH' region" evidence="8">
    <location>
        <begin position="18"/>
        <end position="28"/>
    </location>
</feature>
<dbReference type="Gene3D" id="3.40.50.620">
    <property type="entry name" value="HUPs"/>
    <property type="match status" value="1"/>
</dbReference>
<evidence type="ECO:0000259" key="9">
    <source>
        <dbReference type="Pfam" id="PF00749"/>
    </source>
</evidence>
<reference evidence="12" key="1">
    <citation type="journal article" date="2019" name="Int. J. Syst. Evol. Microbiol.">
        <title>The Global Catalogue of Microorganisms (GCM) 10K type strain sequencing project: providing services to taxonomists for standard genome sequencing and annotation.</title>
        <authorList>
            <consortium name="The Broad Institute Genomics Platform"/>
            <consortium name="The Broad Institute Genome Sequencing Center for Infectious Disease"/>
            <person name="Wu L."/>
            <person name="Ma J."/>
        </authorList>
    </citation>
    <scope>NUCLEOTIDE SEQUENCE [LARGE SCALE GENOMIC DNA]</scope>
    <source>
        <strain evidence="12">JCM 14309</strain>
    </source>
</reference>
<dbReference type="Proteomes" id="UP001500236">
    <property type="component" value="Unassembled WGS sequence"/>
</dbReference>
<keyword evidence="12" id="KW-1185">Reference proteome</keyword>
<dbReference type="HAMAP" id="MF_00022">
    <property type="entry name" value="Glu_tRNA_synth_type1"/>
    <property type="match status" value="1"/>
</dbReference>
<comment type="subunit">
    <text evidence="8">Monomer.</text>
</comment>
<sequence length="502" mass="55445">MSIPVVDASTPVRVRFCPSPTGTPHVGLIRTALFNWAYARHTGGKLIFRIEDTDAARDSEESYQQLLEALRWLGLDWDEGVEAGGDHGPYRQSQRGEIYADVLKRLQDAGHVYESFSTPEEVEARHRAAGRDPKLGYDNADRDLTDEQIAAYRAEGREPVLRLRMPDDDLTFTDLVRGEITFSAGSTPDFVVARANGKPLYTLVNPVDDALMEITHVLRGEDLLSSTPRQIALYRALHDVGVARHMPLFGHLPYVMGEGNKKLSKRDPESNLFHHRDRGFIREGLLNYLALLGWSLSADEDIFTVEELVEHFDVADVLANPARFDTKKAEAINGTHIRRLEPGDFRDRLVPYLQALGLVGDELTAREARILDGAAPLVQERIALLGEGADMMAFLFVADAELVIEPKAFSGLGEDVLGTVDAAVAALDALNDDDWTTEAIEEALRTALVDGLGLKPRKAFGAVRSAVSGRKVSPPLFESMELLGRESSLARLARFRAEVAAR</sequence>
<comment type="caution">
    <text evidence="8">Lacks conserved residue(s) required for the propagation of feature annotation.</text>
</comment>
<protein>
    <recommendedName>
        <fullName evidence="8">Glutamate--tRNA ligase</fullName>
        <ecNumber evidence="8">6.1.1.17</ecNumber>
    </recommendedName>
    <alternativeName>
        <fullName evidence="8">Glutamyl-tRNA synthetase</fullName>
        <shortName evidence="8">GluRS</shortName>
    </alternativeName>
</protein>
<evidence type="ECO:0000256" key="4">
    <source>
        <dbReference type="ARBA" id="ARBA00022741"/>
    </source>
</evidence>
<evidence type="ECO:0000256" key="1">
    <source>
        <dbReference type="ARBA" id="ARBA00007894"/>
    </source>
</evidence>
<dbReference type="InterPro" id="IPR000924">
    <property type="entry name" value="Glu/Gln-tRNA-synth"/>
</dbReference>
<keyword evidence="4 8" id="KW-0547">Nucleotide-binding</keyword>
<comment type="function">
    <text evidence="8">Catalyzes the attachment of glutamate to tRNA(Glu) in a two-step reaction: glutamate is first activated by ATP to form Glu-AMP and then transferred to the acceptor end of tRNA(Glu).</text>
</comment>
<dbReference type="CDD" id="cd00808">
    <property type="entry name" value="GluRS_core"/>
    <property type="match status" value="1"/>
</dbReference>
<dbReference type="Gene3D" id="1.10.8.70">
    <property type="entry name" value="Glutamate-tRNA synthetase, class I, anticodon-binding domain 1"/>
    <property type="match status" value="1"/>
</dbReference>
<evidence type="ECO:0000256" key="2">
    <source>
        <dbReference type="ARBA" id="ARBA00022490"/>
    </source>
</evidence>
<dbReference type="InterPro" id="IPR014729">
    <property type="entry name" value="Rossmann-like_a/b/a_fold"/>
</dbReference>
<evidence type="ECO:0000256" key="6">
    <source>
        <dbReference type="ARBA" id="ARBA00022917"/>
    </source>
</evidence>
<dbReference type="GO" id="GO:0016874">
    <property type="term" value="F:ligase activity"/>
    <property type="evidence" value="ECO:0007669"/>
    <property type="project" value="UniProtKB-KW"/>
</dbReference>
<dbReference type="InterPro" id="IPR049940">
    <property type="entry name" value="GluQ/Sye"/>
</dbReference>
<evidence type="ECO:0000256" key="5">
    <source>
        <dbReference type="ARBA" id="ARBA00022840"/>
    </source>
</evidence>
<dbReference type="InterPro" id="IPR008925">
    <property type="entry name" value="aa_tRNA-synth_I_cd-bd_sf"/>
</dbReference>
<dbReference type="InterPro" id="IPR033910">
    <property type="entry name" value="GluRS_core"/>
</dbReference>
<evidence type="ECO:0000256" key="3">
    <source>
        <dbReference type="ARBA" id="ARBA00022598"/>
    </source>
</evidence>
<dbReference type="InterPro" id="IPR004527">
    <property type="entry name" value="Glu-tRNA-ligase_bac/mito"/>
</dbReference>
<dbReference type="Gene3D" id="3.90.800.10">
    <property type="entry name" value="Glutamyl-tRNA Synthetase, Domain 3"/>
    <property type="match status" value="1"/>
</dbReference>
<dbReference type="PANTHER" id="PTHR43311">
    <property type="entry name" value="GLUTAMATE--TRNA LIGASE"/>
    <property type="match status" value="1"/>
</dbReference>
<dbReference type="Pfam" id="PF00749">
    <property type="entry name" value="tRNA-synt_1c"/>
    <property type="match status" value="1"/>
</dbReference>
<evidence type="ECO:0000313" key="11">
    <source>
        <dbReference type="EMBL" id="GAA3055619.1"/>
    </source>
</evidence>
<evidence type="ECO:0000256" key="8">
    <source>
        <dbReference type="HAMAP-Rule" id="MF_00022"/>
    </source>
</evidence>
<accession>A0ABP6LRA2</accession>
<keyword evidence="5 8" id="KW-0067">ATP-binding</keyword>
<dbReference type="InterPro" id="IPR020061">
    <property type="entry name" value="Glu_tRNA_lig_a-bdl"/>
</dbReference>
<comment type="subcellular location">
    <subcellularLocation>
        <location evidence="8">Cytoplasm</location>
    </subcellularLocation>
</comment>
<evidence type="ECO:0000256" key="7">
    <source>
        <dbReference type="ARBA" id="ARBA00023146"/>
    </source>
</evidence>